<accession>A0A3A6TSK0</accession>
<dbReference type="EMBL" id="QYYH01000007">
    <property type="protein sequence ID" value="RJY19152.1"/>
    <property type="molecule type" value="Genomic_DNA"/>
</dbReference>
<proteinExistence type="predicted"/>
<name>A0A3A6TSK0_9GAMM</name>
<comment type="caution">
    <text evidence="1">The sequence shown here is derived from an EMBL/GenBank/DDBJ whole genome shotgun (WGS) entry which is preliminary data.</text>
</comment>
<evidence type="ECO:0000313" key="1">
    <source>
        <dbReference type="EMBL" id="RJY19152.1"/>
    </source>
</evidence>
<sequence>MASSFVSASASITPYMRSTPPSDIYIGKEDGFPLALALQEAIKNKNLRELTIFCQLLVQKGCLDKKALCKIHEFSEKPSSLAVMLCSRRKMLNMSILLEALANSGLMSNKVNFTQLFLAKKASFVSTLTDLVAEPISISGYQTQIVQRLKSINEEPEALNLLAMGLKLMPVHHQSLESIVESWLQEPTASLKHLDAVLTLIGQTELATRMREINEKATEDSFQSQQCHFFKPCAFIGVQKTATVTRHDEAANINSSHGQNMANFKASIELLDIKSASAICVAIKEISPNNLEELGVYLGLSLSRVQSLNGNLMNLICYWLNGADQVLTESSWPSWGSLVQVLQELDENVIAKSISEAHPYIVGASTPIINMQSTANSQKLSTGAHSAIVRLLSDLLPEDFLELGGELGIASSSLAVERRVLNYHVIQCWLDSIDSVSKYCKYPCYNVLVEALLNLGLNGTAYKIAAKHPSVPNAELVHLTPPLDIGFDDEIDYSSIELSEPEKADIQTEMARALTTSDHYEVFKPIFELDLEGFMALSMALGVNHTRISRLDLQHRKLEIINSWIMKSDNVSKISGEPTYNSLVSKLTEIRQLGYAKKIENSVIKGVVTKRENVSSNKNTNHFEAESKILTTVDLSNILVYLNSLDEGKALLLGISLGVKYSTMRRVYRAEVIKVVIETWIVGEDNTRIKGAANYKTLMEKLREIGEHGLADSLEVDIKNDLLQVGVCGIIPSTSSLEPISVDVSTCVIQTCEIHWVAFYLSGLSLAELGELAGQLELAPHYTRDYDSHKKLYVELMISDWLVDEFNEINNTQTWAQLCLALTNIGKTGCAKEIARTHGKDEYQSHATHQLPTFECVKPESTMWNNDLSDLIDDIAIKQIFADFADFADFAELFMSDLVKIASCCKLFFRGSQIDMSIRDLLLLDIDQLQDAVINGITLKQFYNALKFTNHTGLALKVNEYVRNS</sequence>
<dbReference type="Proteomes" id="UP000273022">
    <property type="component" value="Unassembled WGS sequence"/>
</dbReference>
<evidence type="ECO:0008006" key="3">
    <source>
        <dbReference type="Google" id="ProtNLM"/>
    </source>
</evidence>
<dbReference type="RefSeq" id="WP_121851988.1">
    <property type="nucleotide sequence ID" value="NZ_JAKILH010000006.1"/>
</dbReference>
<gene>
    <name evidence="1" type="ORF">D5R81_02020</name>
</gene>
<keyword evidence="2" id="KW-1185">Reference proteome</keyword>
<organism evidence="1 2">
    <name type="scientific">Parashewanella spongiae</name>
    <dbReference type="NCBI Taxonomy" id="342950"/>
    <lineage>
        <taxon>Bacteria</taxon>
        <taxon>Pseudomonadati</taxon>
        <taxon>Pseudomonadota</taxon>
        <taxon>Gammaproteobacteria</taxon>
        <taxon>Alteromonadales</taxon>
        <taxon>Shewanellaceae</taxon>
        <taxon>Parashewanella</taxon>
    </lineage>
</organism>
<protein>
    <recommendedName>
        <fullName evidence="3">Death domain-containing protein</fullName>
    </recommendedName>
</protein>
<reference evidence="1 2" key="1">
    <citation type="submission" date="2018-09" db="EMBL/GenBank/DDBJ databases">
        <title>Phylogeny of the Shewanellaceae, and recommendation for two new genera, Pseudoshewanella and Parashewanella.</title>
        <authorList>
            <person name="Wang G."/>
        </authorList>
    </citation>
    <scope>NUCLEOTIDE SEQUENCE [LARGE SCALE GENOMIC DNA]</scope>
    <source>
        <strain evidence="1 2">KCTC 22492</strain>
    </source>
</reference>
<dbReference type="AlphaFoldDB" id="A0A3A6TSK0"/>
<evidence type="ECO:0000313" key="2">
    <source>
        <dbReference type="Proteomes" id="UP000273022"/>
    </source>
</evidence>